<dbReference type="Proteomes" id="UP000187203">
    <property type="component" value="Unassembled WGS sequence"/>
</dbReference>
<dbReference type="EMBL" id="AWUE01020335">
    <property type="protein sequence ID" value="OMO68869.1"/>
    <property type="molecule type" value="Genomic_DNA"/>
</dbReference>
<keyword evidence="2" id="KW-1185">Reference proteome</keyword>
<comment type="caution">
    <text evidence="1">The sequence shown here is derived from an EMBL/GenBank/DDBJ whole genome shotgun (WGS) entry which is preliminary data.</text>
</comment>
<sequence>MAMEVESIRHIPSVEEDDSNVAINCIGNKEIVIKGACVNELSDVMVSESRNVLENVKAIDDSRLRDLDEEIVEIYVPPFYSEEEYEDASTIANE</sequence>
<evidence type="ECO:0000313" key="1">
    <source>
        <dbReference type="EMBL" id="OMO68869.1"/>
    </source>
</evidence>
<accession>A0A1R3HET9</accession>
<name>A0A1R3HET9_9ROSI</name>
<protein>
    <submittedName>
        <fullName evidence="1">Uncharacterized protein</fullName>
    </submittedName>
</protein>
<organism evidence="1 2">
    <name type="scientific">Corchorus olitorius</name>
    <dbReference type="NCBI Taxonomy" id="93759"/>
    <lineage>
        <taxon>Eukaryota</taxon>
        <taxon>Viridiplantae</taxon>
        <taxon>Streptophyta</taxon>
        <taxon>Embryophyta</taxon>
        <taxon>Tracheophyta</taxon>
        <taxon>Spermatophyta</taxon>
        <taxon>Magnoliopsida</taxon>
        <taxon>eudicotyledons</taxon>
        <taxon>Gunneridae</taxon>
        <taxon>Pentapetalae</taxon>
        <taxon>rosids</taxon>
        <taxon>malvids</taxon>
        <taxon>Malvales</taxon>
        <taxon>Malvaceae</taxon>
        <taxon>Grewioideae</taxon>
        <taxon>Apeibeae</taxon>
        <taxon>Corchorus</taxon>
    </lineage>
</organism>
<reference evidence="2" key="1">
    <citation type="submission" date="2013-09" db="EMBL/GenBank/DDBJ databases">
        <title>Corchorus olitorius genome sequencing.</title>
        <authorList>
            <person name="Alam M."/>
            <person name="Haque M.S."/>
            <person name="Islam M.S."/>
            <person name="Emdad E.M."/>
            <person name="Islam M.M."/>
            <person name="Ahmed B."/>
            <person name="Halim A."/>
            <person name="Hossen Q.M.M."/>
            <person name="Hossain M.Z."/>
            <person name="Ahmed R."/>
            <person name="Khan M.M."/>
            <person name="Islam R."/>
            <person name="Rashid M.M."/>
            <person name="Khan S.A."/>
            <person name="Rahman M.S."/>
            <person name="Alam M."/>
            <person name="Yahiya A.S."/>
            <person name="Khan M.S."/>
            <person name="Azam M.S."/>
            <person name="Haque T."/>
            <person name="Lashkar M.Z.H."/>
            <person name="Akhand A.I."/>
            <person name="Morshed G."/>
            <person name="Roy S."/>
            <person name="Uddin K.S."/>
            <person name="Rabeya T."/>
            <person name="Hossain A.S."/>
            <person name="Chowdhury A."/>
            <person name="Snigdha A.R."/>
            <person name="Mortoza M.S."/>
            <person name="Matin S.A."/>
            <person name="Hoque S.M.E."/>
            <person name="Islam M.K."/>
            <person name="Roy D.K."/>
            <person name="Haider R."/>
            <person name="Moosa M.M."/>
            <person name="Elias S.M."/>
            <person name="Hasan A.M."/>
            <person name="Jahan S."/>
            <person name="Shafiuddin M."/>
            <person name="Mahmood N."/>
            <person name="Shommy N.S."/>
        </authorList>
    </citation>
    <scope>NUCLEOTIDE SEQUENCE [LARGE SCALE GENOMIC DNA]</scope>
    <source>
        <strain evidence="2">cv. O-4</strain>
    </source>
</reference>
<proteinExistence type="predicted"/>
<gene>
    <name evidence="1" type="ORF">COLO4_29368</name>
</gene>
<evidence type="ECO:0000313" key="2">
    <source>
        <dbReference type="Proteomes" id="UP000187203"/>
    </source>
</evidence>
<dbReference type="AlphaFoldDB" id="A0A1R3HET9"/>